<feature type="region of interest" description="Disordered" evidence="1">
    <location>
        <begin position="57"/>
        <end position="116"/>
    </location>
</feature>
<evidence type="ECO:0000313" key="4">
    <source>
        <dbReference type="Proteomes" id="UP001341840"/>
    </source>
</evidence>
<dbReference type="InterPro" id="IPR054722">
    <property type="entry name" value="PolX-like_BBD"/>
</dbReference>
<sequence length="175" mass="19777">MWYLDSGCSRHMKGYSTFFIELNEYDGGFVTFGDDGKGKIIAVGKVEDIIGNDDIVQQNSKDTNAAKSAENPQFDKTGDKIEWSPEPETRDKIESSSDSTETATNAETNPFEEDLQMPKPREWRFMDNYPQEFIIGETSQGIMKRSRSRRLNSNNLAFISTIEPESIDKALVDPS</sequence>
<name>A0ABU6YJN2_9FABA</name>
<keyword evidence="4" id="KW-1185">Reference proteome</keyword>
<proteinExistence type="predicted"/>
<feature type="compositionally biased region" description="Polar residues" evidence="1">
    <location>
        <begin position="57"/>
        <end position="66"/>
    </location>
</feature>
<evidence type="ECO:0000313" key="3">
    <source>
        <dbReference type="EMBL" id="MED6210204.1"/>
    </source>
</evidence>
<dbReference type="Proteomes" id="UP001341840">
    <property type="component" value="Unassembled WGS sequence"/>
</dbReference>
<evidence type="ECO:0000256" key="1">
    <source>
        <dbReference type="SAM" id="MobiDB-lite"/>
    </source>
</evidence>
<gene>
    <name evidence="3" type="ORF">PIB30_061956</name>
</gene>
<protein>
    <recommendedName>
        <fullName evidence="2">Retrovirus-related Pol polyprotein from transposon TNT 1-94-like beta-barrel domain-containing protein</fullName>
    </recommendedName>
</protein>
<accession>A0ABU6YJN2</accession>
<evidence type="ECO:0000259" key="2">
    <source>
        <dbReference type="Pfam" id="PF22936"/>
    </source>
</evidence>
<organism evidence="3 4">
    <name type="scientific">Stylosanthes scabra</name>
    <dbReference type="NCBI Taxonomy" id="79078"/>
    <lineage>
        <taxon>Eukaryota</taxon>
        <taxon>Viridiplantae</taxon>
        <taxon>Streptophyta</taxon>
        <taxon>Embryophyta</taxon>
        <taxon>Tracheophyta</taxon>
        <taxon>Spermatophyta</taxon>
        <taxon>Magnoliopsida</taxon>
        <taxon>eudicotyledons</taxon>
        <taxon>Gunneridae</taxon>
        <taxon>Pentapetalae</taxon>
        <taxon>rosids</taxon>
        <taxon>fabids</taxon>
        <taxon>Fabales</taxon>
        <taxon>Fabaceae</taxon>
        <taxon>Papilionoideae</taxon>
        <taxon>50 kb inversion clade</taxon>
        <taxon>dalbergioids sensu lato</taxon>
        <taxon>Dalbergieae</taxon>
        <taxon>Pterocarpus clade</taxon>
        <taxon>Stylosanthes</taxon>
    </lineage>
</organism>
<feature type="compositionally biased region" description="Polar residues" evidence="1">
    <location>
        <begin position="96"/>
        <end position="108"/>
    </location>
</feature>
<feature type="compositionally biased region" description="Basic and acidic residues" evidence="1">
    <location>
        <begin position="76"/>
        <end position="95"/>
    </location>
</feature>
<feature type="domain" description="Retrovirus-related Pol polyprotein from transposon TNT 1-94-like beta-barrel" evidence="2">
    <location>
        <begin position="2"/>
        <end position="47"/>
    </location>
</feature>
<dbReference type="EMBL" id="JASCZI010242224">
    <property type="protein sequence ID" value="MED6210204.1"/>
    <property type="molecule type" value="Genomic_DNA"/>
</dbReference>
<reference evidence="3 4" key="1">
    <citation type="journal article" date="2023" name="Plants (Basel)">
        <title>Bridging the Gap: Combining Genomics and Transcriptomics Approaches to Understand Stylosanthes scabra, an Orphan Legume from the Brazilian Caatinga.</title>
        <authorList>
            <person name="Ferreira-Neto J.R.C."/>
            <person name="da Silva M.D."/>
            <person name="Binneck E."/>
            <person name="de Melo N.F."/>
            <person name="da Silva R.H."/>
            <person name="de Melo A.L.T.M."/>
            <person name="Pandolfi V."/>
            <person name="Bustamante F.O."/>
            <person name="Brasileiro-Vidal A.C."/>
            <person name="Benko-Iseppon A.M."/>
        </authorList>
    </citation>
    <scope>NUCLEOTIDE SEQUENCE [LARGE SCALE GENOMIC DNA]</scope>
    <source>
        <tissue evidence="3">Leaves</tissue>
    </source>
</reference>
<dbReference type="Pfam" id="PF22936">
    <property type="entry name" value="Pol_BBD"/>
    <property type="match status" value="1"/>
</dbReference>
<comment type="caution">
    <text evidence="3">The sequence shown here is derived from an EMBL/GenBank/DDBJ whole genome shotgun (WGS) entry which is preliminary data.</text>
</comment>